<dbReference type="Proteomes" id="UP000697107">
    <property type="component" value="Unassembled WGS sequence"/>
</dbReference>
<dbReference type="EMBL" id="RCML01000249">
    <property type="protein sequence ID" value="KAG2983781.1"/>
    <property type="molecule type" value="Genomic_DNA"/>
</dbReference>
<evidence type="ECO:0000313" key="4">
    <source>
        <dbReference type="Proteomes" id="UP000697107"/>
    </source>
</evidence>
<gene>
    <name evidence="2" type="ORF">PC113_g10615</name>
    <name evidence="3" type="ORF">PC118_g9231</name>
</gene>
<sequence>MPSSSSQARVSVRSTTASGSSVYESERAVHEYLQFHYEEPATVVPYSFAPRDALQFLPRTVERCAKLTPSAQHCRALDIGCAVGRATFELSKYYDEAVGIDFSHHFVDAAKQMKEKGAMEYEVHIQGDIHEVCRVTLPQGAKPANVLFLQGDACNLSPTLGKFDAVFATNLLCRLPEPKKFLMEIGGFINPGGILALVSPYSWLEEYTAKDKWIGGVRDAEGKPVDSFSVIEKVLSKDFELMERQDYPFMIREHERKYQWGVSDGTYWKRNIIASMVLIDLLLRSFLQGTRLDYKGIHTSNP</sequence>
<dbReference type="SUPFAM" id="SSF53335">
    <property type="entry name" value="S-adenosyl-L-methionine-dependent methyltransferases"/>
    <property type="match status" value="1"/>
</dbReference>
<dbReference type="InterPro" id="IPR027625">
    <property type="entry name" value="OvoA_Cterm"/>
</dbReference>
<dbReference type="PANTHER" id="PTHR45445:SF2">
    <property type="entry name" value="METHYLTRANSFERASE TYPE 11 DOMAIN-CONTAINING PROTEIN"/>
    <property type="match status" value="1"/>
</dbReference>
<protein>
    <recommendedName>
        <fullName evidence="1">Methyltransferase type 11 domain-containing protein</fullName>
    </recommendedName>
</protein>
<proteinExistence type="predicted"/>
<comment type="caution">
    <text evidence="3">The sequence shown here is derived from an EMBL/GenBank/DDBJ whole genome shotgun (WGS) entry which is preliminary data.</text>
</comment>
<name>A0A8T1G663_9STRA</name>
<dbReference type="NCBIfam" id="TIGR04345">
    <property type="entry name" value="ovoA_Cterm"/>
    <property type="match status" value="1"/>
</dbReference>
<dbReference type="VEuPathDB" id="FungiDB:PC110_g11750"/>
<dbReference type="InterPro" id="IPR013216">
    <property type="entry name" value="Methyltransf_11"/>
</dbReference>
<organism evidence="3 4">
    <name type="scientific">Phytophthora cactorum</name>
    <dbReference type="NCBI Taxonomy" id="29920"/>
    <lineage>
        <taxon>Eukaryota</taxon>
        <taxon>Sar</taxon>
        <taxon>Stramenopiles</taxon>
        <taxon>Oomycota</taxon>
        <taxon>Peronosporomycetes</taxon>
        <taxon>Peronosporales</taxon>
        <taxon>Peronosporaceae</taxon>
        <taxon>Phytophthora</taxon>
    </lineage>
</organism>
<evidence type="ECO:0000313" key="3">
    <source>
        <dbReference type="EMBL" id="KAG2983781.1"/>
    </source>
</evidence>
<dbReference type="EMBL" id="RCMG01000287">
    <property type="protein sequence ID" value="KAG2857519.1"/>
    <property type="molecule type" value="Genomic_DNA"/>
</dbReference>
<reference evidence="3" key="1">
    <citation type="submission" date="2018-10" db="EMBL/GenBank/DDBJ databases">
        <title>Effector identification in a new, highly contiguous assembly of the strawberry crown rot pathogen Phytophthora cactorum.</title>
        <authorList>
            <person name="Armitage A.D."/>
            <person name="Nellist C.F."/>
            <person name="Bates H."/>
            <person name="Vickerstaff R.J."/>
            <person name="Harrison R.J."/>
        </authorList>
    </citation>
    <scope>NUCLEOTIDE SEQUENCE</scope>
    <source>
        <strain evidence="2">15-7</strain>
        <strain evidence="3">P415</strain>
    </source>
</reference>
<dbReference type="Gene3D" id="3.40.50.150">
    <property type="entry name" value="Vaccinia Virus protein VP39"/>
    <property type="match status" value="1"/>
</dbReference>
<dbReference type="PANTHER" id="PTHR45445">
    <property type="match status" value="1"/>
</dbReference>
<dbReference type="CDD" id="cd02440">
    <property type="entry name" value="AdoMet_MTases"/>
    <property type="match status" value="1"/>
</dbReference>
<dbReference type="AlphaFoldDB" id="A0A8T1G663"/>
<feature type="domain" description="Methyltransferase type 11" evidence="1">
    <location>
        <begin position="77"/>
        <end position="196"/>
    </location>
</feature>
<accession>A0A8T1G663</accession>
<evidence type="ECO:0000259" key="1">
    <source>
        <dbReference type="Pfam" id="PF08241"/>
    </source>
</evidence>
<dbReference type="GO" id="GO:0008757">
    <property type="term" value="F:S-adenosylmethionine-dependent methyltransferase activity"/>
    <property type="evidence" value="ECO:0007669"/>
    <property type="project" value="InterPro"/>
</dbReference>
<evidence type="ECO:0000313" key="2">
    <source>
        <dbReference type="EMBL" id="KAG2857519.1"/>
    </source>
</evidence>
<dbReference type="Proteomes" id="UP000735874">
    <property type="component" value="Unassembled WGS sequence"/>
</dbReference>
<dbReference type="Pfam" id="PF08241">
    <property type="entry name" value="Methyltransf_11"/>
    <property type="match status" value="1"/>
</dbReference>
<dbReference type="InterPro" id="IPR029063">
    <property type="entry name" value="SAM-dependent_MTases_sf"/>
</dbReference>